<proteinExistence type="predicted"/>
<keyword evidence="1" id="KW-0175">Coiled coil</keyword>
<dbReference type="InterPro" id="IPR001387">
    <property type="entry name" value="Cro/C1-type_HTH"/>
</dbReference>
<dbReference type="SMART" id="SM00530">
    <property type="entry name" value="HTH_XRE"/>
    <property type="match status" value="1"/>
</dbReference>
<comment type="caution">
    <text evidence="3">The sequence shown here is derived from an EMBL/GenBank/DDBJ whole genome shotgun (WGS) entry which is preliminary data.</text>
</comment>
<evidence type="ECO:0000313" key="3">
    <source>
        <dbReference type="EMBL" id="KAA6348464.1"/>
    </source>
</evidence>
<dbReference type="Pfam" id="PF01381">
    <property type="entry name" value="HTH_3"/>
    <property type="match status" value="1"/>
</dbReference>
<feature type="coiled-coil region" evidence="1">
    <location>
        <begin position="92"/>
        <end position="119"/>
    </location>
</feature>
<dbReference type="Gene3D" id="1.10.260.40">
    <property type="entry name" value="lambda repressor-like DNA-binding domains"/>
    <property type="match status" value="1"/>
</dbReference>
<feature type="domain" description="HTH cro/C1-type" evidence="2">
    <location>
        <begin position="7"/>
        <end position="60"/>
    </location>
</feature>
<organism evidence="3">
    <name type="scientific">termite gut metagenome</name>
    <dbReference type="NCBI Taxonomy" id="433724"/>
    <lineage>
        <taxon>unclassified sequences</taxon>
        <taxon>metagenomes</taxon>
        <taxon>organismal metagenomes</taxon>
    </lineage>
</organism>
<evidence type="ECO:0000259" key="2">
    <source>
        <dbReference type="PROSITE" id="PS50943"/>
    </source>
</evidence>
<sequence length="119" mass="13226">MANFQLIRDLAEKKKITLHEIAIQIGISDDGIQKIIRKGSTTTKTLEDIAKVLEVPAGIFFGDFNLSGNNSVTNQGGAASIYGDANMKVMKNKNENREIAHLKILLEEKERTIQILMNK</sequence>
<gene>
    <name evidence="3" type="ORF">EZS27_004064</name>
</gene>
<dbReference type="AlphaFoldDB" id="A0A5J4SQM4"/>
<dbReference type="SUPFAM" id="SSF47413">
    <property type="entry name" value="lambda repressor-like DNA-binding domains"/>
    <property type="match status" value="1"/>
</dbReference>
<dbReference type="EMBL" id="SNRY01000067">
    <property type="protein sequence ID" value="KAA6348464.1"/>
    <property type="molecule type" value="Genomic_DNA"/>
</dbReference>
<dbReference type="PROSITE" id="PS50943">
    <property type="entry name" value="HTH_CROC1"/>
    <property type="match status" value="1"/>
</dbReference>
<reference evidence="3" key="1">
    <citation type="submission" date="2019-03" db="EMBL/GenBank/DDBJ databases">
        <title>Single cell metagenomics reveals metabolic interactions within the superorganism composed of flagellate Streblomastix strix and complex community of Bacteroidetes bacteria on its surface.</title>
        <authorList>
            <person name="Treitli S.C."/>
            <person name="Kolisko M."/>
            <person name="Husnik F."/>
            <person name="Keeling P."/>
            <person name="Hampl V."/>
        </authorList>
    </citation>
    <scope>NUCLEOTIDE SEQUENCE</scope>
    <source>
        <strain evidence="3">STM</strain>
    </source>
</reference>
<evidence type="ECO:0000256" key="1">
    <source>
        <dbReference type="SAM" id="Coils"/>
    </source>
</evidence>
<dbReference type="InterPro" id="IPR010982">
    <property type="entry name" value="Lambda_DNA-bd_dom_sf"/>
</dbReference>
<dbReference type="GO" id="GO:0003677">
    <property type="term" value="F:DNA binding"/>
    <property type="evidence" value="ECO:0007669"/>
    <property type="project" value="InterPro"/>
</dbReference>
<accession>A0A5J4SQM4</accession>
<name>A0A5J4SQM4_9ZZZZ</name>
<dbReference type="CDD" id="cd00093">
    <property type="entry name" value="HTH_XRE"/>
    <property type="match status" value="1"/>
</dbReference>
<protein>
    <recommendedName>
        <fullName evidence="2">HTH cro/C1-type domain-containing protein</fullName>
    </recommendedName>
</protein>